<gene>
    <name evidence="1" type="ORF">A2V47_00515</name>
</gene>
<name>A0A1F5A5W9_9BACT</name>
<protein>
    <submittedName>
        <fullName evidence="1">Translation elongation factor-like protein</fullName>
    </submittedName>
</protein>
<sequence>MAEVLIGKVTDYFAKIGVAALEINNGELHLGETVHFIGHTTDFEQKINSMQIEHQPVDSAKTGDGIGIKVKDRVRHGDKVYKVTA</sequence>
<reference evidence="1 2" key="1">
    <citation type="journal article" date="2016" name="Nat. Commun.">
        <title>Thousands of microbial genomes shed light on interconnected biogeochemical processes in an aquifer system.</title>
        <authorList>
            <person name="Anantharaman K."/>
            <person name="Brown C.T."/>
            <person name="Hug L.A."/>
            <person name="Sharon I."/>
            <person name="Castelle C.J."/>
            <person name="Probst A.J."/>
            <person name="Thomas B.C."/>
            <person name="Singh A."/>
            <person name="Wilkins M.J."/>
            <person name="Karaoz U."/>
            <person name="Brodie E.L."/>
            <person name="Williams K.H."/>
            <person name="Hubbard S.S."/>
            <person name="Banfield J.F."/>
        </authorList>
    </citation>
    <scope>NUCLEOTIDE SEQUENCE [LARGE SCALE GENOMIC DNA]</scope>
</reference>
<evidence type="ECO:0000313" key="2">
    <source>
        <dbReference type="Proteomes" id="UP000177701"/>
    </source>
</evidence>
<evidence type="ECO:0000313" key="1">
    <source>
        <dbReference type="EMBL" id="OGD13728.1"/>
    </source>
</evidence>
<dbReference type="STRING" id="1797291.A2V47_00515"/>
<dbReference type="SUPFAM" id="SSF50447">
    <property type="entry name" value="Translation proteins"/>
    <property type="match status" value="1"/>
</dbReference>
<comment type="caution">
    <text evidence="1">The sequence shown here is derived from an EMBL/GenBank/DDBJ whole genome shotgun (WGS) entry which is preliminary data.</text>
</comment>
<dbReference type="Gene3D" id="2.40.30.10">
    <property type="entry name" value="Translation factors"/>
    <property type="match status" value="1"/>
</dbReference>
<dbReference type="GO" id="GO:0003746">
    <property type="term" value="F:translation elongation factor activity"/>
    <property type="evidence" value="ECO:0007669"/>
    <property type="project" value="UniProtKB-KW"/>
</dbReference>
<dbReference type="Proteomes" id="UP000177701">
    <property type="component" value="Unassembled WGS sequence"/>
</dbReference>
<dbReference type="AlphaFoldDB" id="A0A1F5A5W9"/>
<keyword evidence="1" id="KW-0251">Elongation factor</keyword>
<dbReference type="EMBL" id="MEYH01000102">
    <property type="protein sequence ID" value="OGD13728.1"/>
    <property type="molecule type" value="Genomic_DNA"/>
</dbReference>
<proteinExistence type="predicted"/>
<accession>A0A1F5A5W9</accession>
<keyword evidence="1" id="KW-0648">Protein biosynthesis</keyword>
<organism evidence="1 2">
    <name type="scientific">Candidatus Sediminicultor quintus</name>
    <dbReference type="NCBI Taxonomy" id="1797291"/>
    <lineage>
        <taxon>Bacteria</taxon>
        <taxon>Pseudomonadati</taxon>
        <taxon>Atribacterota</taxon>
        <taxon>Candidatus Phoenicimicrobiia</taxon>
        <taxon>Candidatus Pheonicimicrobiales</taxon>
        <taxon>Candidatus Phoenicimicrobiaceae</taxon>
        <taxon>Candidatus Sediminicultor</taxon>
    </lineage>
</organism>
<dbReference type="InterPro" id="IPR009000">
    <property type="entry name" value="Transl_B-barrel_sf"/>
</dbReference>